<keyword evidence="7" id="KW-1185">Reference proteome</keyword>
<evidence type="ECO:0000256" key="2">
    <source>
        <dbReference type="ARBA" id="ARBA00022771"/>
    </source>
</evidence>
<dbReference type="PROSITE" id="PS01360">
    <property type="entry name" value="ZF_MYND_1"/>
    <property type="match status" value="1"/>
</dbReference>
<name>A0A5C3PLB8_9APHY</name>
<evidence type="ECO:0000256" key="4">
    <source>
        <dbReference type="PROSITE-ProRule" id="PRU00134"/>
    </source>
</evidence>
<evidence type="ECO:0000256" key="3">
    <source>
        <dbReference type="ARBA" id="ARBA00022833"/>
    </source>
</evidence>
<sequence length="305" mass="34739">MNTRTPALLTHGEHQVEDAPWQPDNWREKPKCKHTYCRKGLFYDVEPQHTHAQCHTCHQMARCKESSSNSGSFQLRRCANCHLDQYCSKECQKEGWRMGHKETCKFFSTLCKQAAEIAGTPKAWPDLADWVRFHHSTLMNATLACCLKLKAVEGNVSGTRFLLVEVLYRNDPEVPPERKFELLAAEFMENDDPQFGGLYEYIAASRENAVFCAKRECGSSYWGTGAYMVLAHFRDPADPTGVVPYFKHFGIDTYHANATRACRPPLHQLMENIEGGKKMRFCCSGRLQGADECCCGGWTHEKILD</sequence>
<dbReference type="AlphaFoldDB" id="A0A5C3PLB8"/>
<dbReference type="InterPro" id="IPR002893">
    <property type="entry name" value="Znf_MYND"/>
</dbReference>
<keyword evidence="1" id="KW-0479">Metal-binding</keyword>
<feature type="domain" description="MYND-type" evidence="5">
    <location>
        <begin position="54"/>
        <end position="104"/>
    </location>
</feature>
<evidence type="ECO:0000313" key="7">
    <source>
        <dbReference type="Proteomes" id="UP000308197"/>
    </source>
</evidence>
<protein>
    <recommendedName>
        <fullName evidence="5">MYND-type domain-containing protein</fullName>
    </recommendedName>
</protein>
<accession>A0A5C3PLB8</accession>
<keyword evidence="3" id="KW-0862">Zinc</keyword>
<dbReference type="EMBL" id="ML211048">
    <property type="protein sequence ID" value="TFK90346.1"/>
    <property type="molecule type" value="Genomic_DNA"/>
</dbReference>
<evidence type="ECO:0000313" key="6">
    <source>
        <dbReference type="EMBL" id="TFK90346.1"/>
    </source>
</evidence>
<organism evidence="6 7">
    <name type="scientific">Polyporus arcularius HHB13444</name>
    <dbReference type="NCBI Taxonomy" id="1314778"/>
    <lineage>
        <taxon>Eukaryota</taxon>
        <taxon>Fungi</taxon>
        <taxon>Dikarya</taxon>
        <taxon>Basidiomycota</taxon>
        <taxon>Agaricomycotina</taxon>
        <taxon>Agaricomycetes</taxon>
        <taxon>Polyporales</taxon>
        <taxon>Polyporaceae</taxon>
        <taxon>Polyporus</taxon>
    </lineage>
</organism>
<dbReference type="Gene3D" id="6.10.140.2220">
    <property type="match status" value="1"/>
</dbReference>
<dbReference type="SUPFAM" id="SSF144232">
    <property type="entry name" value="HIT/MYND zinc finger-like"/>
    <property type="match status" value="1"/>
</dbReference>
<dbReference type="GO" id="GO:0008270">
    <property type="term" value="F:zinc ion binding"/>
    <property type="evidence" value="ECO:0007669"/>
    <property type="project" value="UniProtKB-KW"/>
</dbReference>
<keyword evidence="2 4" id="KW-0863">Zinc-finger</keyword>
<dbReference type="Proteomes" id="UP000308197">
    <property type="component" value="Unassembled WGS sequence"/>
</dbReference>
<evidence type="ECO:0000256" key="1">
    <source>
        <dbReference type="ARBA" id="ARBA00022723"/>
    </source>
</evidence>
<reference evidence="6 7" key="1">
    <citation type="journal article" date="2019" name="Nat. Ecol. Evol.">
        <title>Megaphylogeny resolves global patterns of mushroom evolution.</title>
        <authorList>
            <person name="Varga T."/>
            <person name="Krizsan K."/>
            <person name="Foldi C."/>
            <person name="Dima B."/>
            <person name="Sanchez-Garcia M."/>
            <person name="Sanchez-Ramirez S."/>
            <person name="Szollosi G.J."/>
            <person name="Szarkandi J.G."/>
            <person name="Papp V."/>
            <person name="Albert L."/>
            <person name="Andreopoulos W."/>
            <person name="Angelini C."/>
            <person name="Antonin V."/>
            <person name="Barry K.W."/>
            <person name="Bougher N.L."/>
            <person name="Buchanan P."/>
            <person name="Buyck B."/>
            <person name="Bense V."/>
            <person name="Catcheside P."/>
            <person name="Chovatia M."/>
            <person name="Cooper J."/>
            <person name="Damon W."/>
            <person name="Desjardin D."/>
            <person name="Finy P."/>
            <person name="Geml J."/>
            <person name="Haridas S."/>
            <person name="Hughes K."/>
            <person name="Justo A."/>
            <person name="Karasinski D."/>
            <person name="Kautmanova I."/>
            <person name="Kiss B."/>
            <person name="Kocsube S."/>
            <person name="Kotiranta H."/>
            <person name="LaButti K.M."/>
            <person name="Lechner B.E."/>
            <person name="Liimatainen K."/>
            <person name="Lipzen A."/>
            <person name="Lukacs Z."/>
            <person name="Mihaltcheva S."/>
            <person name="Morgado L.N."/>
            <person name="Niskanen T."/>
            <person name="Noordeloos M.E."/>
            <person name="Ohm R.A."/>
            <person name="Ortiz-Santana B."/>
            <person name="Ovrebo C."/>
            <person name="Racz N."/>
            <person name="Riley R."/>
            <person name="Savchenko A."/>
            <person name="Shiryaev A."/>
            <person name="Soop K."/>
            <person name="Spirin V."/>
            <person name="Szebenyi C."/>
            <person name="Tomsovsky M."/>
            <person name="Tulloss R.E."/>
            <person name="Uehling J."/>
            <person name="Grigoriev I.V."/>
            <person name="Vagvolgyi C."/>
            <person name="Papp T."/>
            <person name="Martin F.M."/>
            <person name="Miettinen O."/>
            <person name="Hibbett D.S."/>
            <person name="Nagy L.G."/>
        </authorList>
    </citation>
    <scope>NUCLEOTIDE SEQUENCE [LARGE SCALE GENOMIC DNA]</scope>
    <source>
        <strain evidence="6 7">HHB13444</strain>
    </source>
</reference>
<proteinExistence type="predicted"/>
<dbReference type="PROSITE" id="PS50865">
    <property type="entry name" value="ZF_MYND_2"/>
    <property type="match status" value="1"/>
</dbReference>
<evidence type="ECO:0000259" key="5">
    <source>
        <dbReference type="PROSITE" id="PS50865"/>
    </source>
</evidence>
<dbReference type="InParanoid" id="A0A5C3PLB8"/>
<gene>
    <name evidence="6" type="ORF">K466DRAFT_517253</name>
</gene>